<keyword evidence="6" id="KW-0966">Cell projection</keyword>
<evidence type="ECO:0000259" key="5">
    <source>
        <dbReference type="Pfam" id="PF00700"/>
    </source>
</evidence>
<keyword evidence="3" id="KW-0964">Secreted</keyword>
<dbReference type="InterPro" id="IPR001492">
    <property type="entry name" value="Flagellin"/>
</dbReference>
<evidence type="ECO:0000313" key="7">
    <source>
        <dbReference type="Proteomes" id="UP000469011"/>
    </source>
</evidence>
<dbReference type="GO" id="GO:0005576">
    <property type="term" value="C:extracellular region"/>
    <property type="evidence" value="ECO:0007669"/>
    <property type="project" value="UniProtKB-SubCell"/>
</dbReference>
<protein>
    <recommendedName>
        <fullName evidence="3">Flagellin</fullName>
    </recommendedName>
</protein>
<comment type="caution">
    <text evidence="6">The sequence shown here is derived from an EMBL/GenBank/DDBJ whole genome shotgun (WGS) entry which is preliminary data.</text>
</comment>
<dbReference type="Pfam" id="PF00700">
    <property type="entry name" value="Flagellin_C"/>
    <property type="match status" value="1"/>
</dbReference>
<feature type="domain" description="Flagellin C-terminal" evidence="5">
    <location>
        <begin position="337"/>
        <end position="422"/>
    </location>
</feature>
<keyword evidence="6" id="KW-0969">Cilium</keyword>
<proteinExistence type="inferred from homology"/>
<accession>A0A6N9T6P8</accession>
<sequence length="424" mass="43886">MTSIITNVAAMTALQTLQHTNAMLEETQNRISTGYRVSEAKDNAAYWSIATTMRSDNSAMSAVVDSLGIGAAIVDTGYTALSSAKDVLSEIKAKLTTATSDGVDRSKIQAEIDALQDQLKTISDSASFSGQNWLSNTDAVAPVKQIISSLSRGADGTLSVGSISVDTNGIRMYAAGAGLMDSVIDIDQFDGALGTATVETTAIDFANTDDKISFSVSQNGNAARTVEITQTTLAAAGLSDTTIRSSADLKLVYEQALSDAGITGIDVSIGAAGELSFKSLESFSVTNAATAGTSAIAITDMGLVATDTTAAPGGAFSVSVDAINITSVDSDEIQAYIKVVDEALSNVTSAAASLGAVQNRIDLQQEFVSKLMDTIDQGVGTLVDADMTEESTRLKALQTQQQLGVQALSIANSSSQAIMQLFQN</sequence>
<dbReference type="EMBL" id="JAAAMG010000023">
    <property type="protein sequence ID" value="NDW07067.1"/>
    <property type="molecule type" value="Genomic_DNA"/>
</dbReference>
<evidence type="ECO:0000256" key="3">
    <source>
        <dbReference type="RuleBase" id="RU362073"/>
    </source>
</evidence>
<comment type="function">
    <text evidence="3">Flagellin is the subunit protein which polymerizes to form the filaments of bacterial flagella.</text>
</comment>
<dbReference type="PRINTS" id="PR00207">
    <property type="entry name" value="FLAGELLIN"/>
</dbReference>
<reference evidence="6 7" key="1">
    <citation type="submission" date="2020-01" db="EMBL/GenBank/DDBJ databases">
        <title>Jiella pacifica sp. nov.</title>
        <authorList>
            <person name="Xue Z."/>
            <person name="Zhu S."/>
            <person name="Chen J."/>
            <person name="Yang J."/>
        </authorList>
    </citation>
    <scope>NUCLEOTIDE SEQUENCE [LARGE SCALE GENOMIC DNA]</scope>
    <source>
        <strain evidence="6 7">40Bstr34</strain>
    </source>
</reference>
<dbReference type="InterPro" id="IPR046358">
    <property type="entry name" value="Flagellin_C"/>
</dbReference>
<dbReference type="PANTHER" id="PTHR42792:SF2">
    <property type="entry name" value="FLAGELLIN"/>
    <property type="match status" value="1"/>
</dbReference>
<evidence type="ECO:0000313" key="6">
    <source>
        <dbReference type="EMBL" id="NDW07067.1"/>
    </source>
</evidence>
<name>A0A6N9T6P8_9HYPH</name>
<dbReference type="AlphaFoldDB" id="A0A6N9T6P8"/>
<evidence type="ECO:0000259" key="4">
    <source>
        <dbReference type="Pfam" id="PF00669"/>
    </source>
</evidence>
<dbReference type="PANTHER" id="PTHR42792">
    <property type="entry name" value="FLAGELLIN"/>
    <property type="match status" value="1"/>
</dbReference>
<dbReference type="GO" id="GO:0009288">
    <property type="term" value="C:bacterial-type flagellum"/>
    <property type="evidence" value="ECO:0007669"/>
    <property type="project" value="UniProtKB-SubCell"/>
</dbReference>
<comment type="subcellular location">
    <subcellularLocation>
        <location evidence="3">Secreted</location>
    </subcellularLocation>
    <subcellularLocation>
        <location evidence="3">Bacterial flagellum</location>
    </subcellularLocation>
</comment>
<dbReference type="Pfam" id="PF00669">
    <property type="entry name" value="Flagellin_N"/>
    <property type="match status" value="1"/>
</dbReference>
<keyword evidence="2 3" id="KW-0975">Bacterial flagellum</keyword>
<dbReference type="Proteomes" id="UP000469011">
    <property type="component" value="Unassembled WGS sequence"/>
</dbReference>
<evidence type="ECO:0000256" key="1">
    <source>
        <dbReference type="ARBA" id="ARBA00005709"/>
    </source>
</evidence>
<dbReference type="InterPro" id="IPR001029">
    <property type="entry name" value="Flagellin_N"/>
</dbReference>
<dbReference type="SUPFAM" id="SSF64518">
    <property type="entry name" value="Phase 1 flagellin"/>
    <property type="match status" value="1"/>
</dbReference>
<dbReference type="GO" id="GO:0005198">
    <property type="term" value="F:structural molecule activity"/>
    <property type="evidence" value="ECO:0007669"/>
    <property type="project" value="UniProtKB-UniRule"/>
</dbReference>
<comment type="similarity">
    <text evidence="1 3">Belongs to the bacterial flagellin family.</text>
</comment>
<feature type="domain" description="Flagellin N-terminal" evidence="4">
    <location>
        <begin position="4"/>
        <end position="137"/>
    </location>
</feature>
<keyword evidence="6" id="KW-0282">Flagellum</keyword>
<gene>
    <name evidence="6" type="ORF">GTK09_21865</name>
</gene>
<organism evidence="6 7">
    <name type="scientific">Jiella pacifica</name>
    <dbReference type="NCBI Taxonomy" id="2696469"/>
    <lineage>
        <taxon>Bacteria</taxon>
        <taxon>Pseudomonadati</taxon>
        <taxon>Pseudomonadota</taxon>
        <taxon>Alphaproteobacteria</taxon>
        <taxon>Hyphomicrobiales</taxon>
        <taxon>Aurantimonadaceae</taxon>
        <taxon>Jiella</taxon>
    </lineage>
</organism>
<dbReference type="Gene3D" id="1.20.1330.10">
    <property type="entry name" value="f41 fragment of flagellin, N-terminal domain"/>
    <property type="match status" value="1"/>
</dbReference>
<evidence type="ECO:0000256" key="2">
    <source>
        <dbReference type="ARBA" id="ARBA00023143"/>
    </source>
</evidence>
<dbReference type="RefSeq" id="WP_163465522.1">
    <property type="nucleotide sequence ID" value="NZ_JAAAMG010000023.1"/>
</dbReference>
<keyword evidence="7" id="KW-1185">Reference proteome</keyword>